<dbReference type="Gene3D" id="3.40.630.30">
    <property type="match status" value="1"/>
</dbReference>
<dbReference type="PANTHER" id="PTHR10545">
    <property type="entry name" value="DIAMINE N-ACETYLTRANSFERASE"/>
    <property type="match status" value="1"/>
</dbReference>
<dbReference type="InParanoid" id="A0A1W4W939"/>
<dbReference type="PROSITE" id="PS51186">
    <property type="entry name" value="GNAT"/>
    <property type="match status" value="1"/>
</dbReference>
<proteinExistence type="inferred from homology"/>
<evidence type="ECO:0000259" key="4">
    <source>
        <dbReference type="PROSITE" id="PS51186"/>
    </source>
</evidence>
<dbReference type="Pfam" id="PF00583">
    <property type="entry name" value="Acetyltransf_1"/>
    <property type="match status" value="1"/>
</dbReference>
<dbReference type="OrthoDB" id="7305308at2759"/>
<evidence type="ECO:0000256" key="2">
    <source>
        <dbReference type="ARBA" id="ARBA00022679"/>
    </source>
</evidence>
<keyword evidence="2" id="KW-0808">Transferase</keyword>
<dbReference type="CDD" id="cd04301">
    <property type="entry name" value="NAT_SF"/>
    <property type="match status" value="1"/>
</dbReference>
<evidence type="ECO:0000256" key="3">
    <source>
        <dbReference type="ARBA" id="ARBA00023315"/>
    </source>
</evidence>
<dbReference type="AlphaFoldDB" id="A0A1W4W939"/>
<dbReference type="InterPro" id="IPR051016">
    <property type="entry name" value="Diverse_Substrate_AcTransf"/>
</dbReference>
<dbReference type="InterPro" id="IPR016181">
    <property type="entry name" value="Acyl_CoA_acyltransferase"/>
</dbReference>
<reference evidence="6" key="1">
    <citation type="submission" date="2025-08" db="UniProtKB">
        <authorList>
            <consortium name="RefSeq"/>
        </authorList>
    </citation>
    <scope>IDENTIFICATION</scope>
    <source>
        <tissue evidence="6">Entire body</tissue>
    </source>
</reference>
<dbReference type="GO" id="GO:0008080">
    <property type="term" value="F:N-acetyltransferase activity"/>
    <property type="evidence" value="ECO:0007669"/>
    <property type="project" value="TreeGrafter"/>
</dbReference>
<evidence type="ECO:0000313" key="5">
    <source>
        <dbReference type="Proteomes" id="UP000192223"/>
    </source>
</evidence>
<feature type="domain" description="N-acetyltransferase" evidence="4">
    <location>
        <begin position="9"/>
        <end position="167"/>
    </location>
</feature>
<dbReference type="SUPFAM" id="SSF55729">
    <property type="entry name" value="Acyl-CoA N-acyltransferases (Nat)"/>
    <property type="match status" value="1"/>
</dbReference>
<dbReference type="RefSeq" id="XP_018320511.1">
    <property type="nucleotide sequence ID" value="XM_018465009.2"/>
</dbReference>
<dbReference type="InterPro" id="IPR000182">
    <property type="entry name" value="GNAT_dom"/>
</dbReference>
<evidence type="ECO:0000256" key="1">
    <source>
        <dbReference type="ARBA" id="ARBA00008694"/>
    </source>
</evidence>
<dbReference type="PANTHER" id="PTHR10545:SF29">
    <property type="entry name" value="GH14572P-RELATED"/>
    <property type="match status" value="1"/>
</dbReference>
<keyword evidence="5" id="KW-1185">Reference proteome</keyword>
<evidence type="ECO:0000313" key="6">
    <source>
        <dbReference type="RefSeq" id="XP_018320511.1"/>
    </source>
</evidence>
<gene>
    <name evidence="6" type="primary">LOC108733722</name>
</gene>
<protein>
    <submittedName>
        <fullName evidence="6">Diamine acetyltransferase 2</fullName>
    </submittedName>
</protein>
<dbReference type="FunFam" id="3.40.630.30:FF:000064">
    <property type="entry name" value="GNAT family acetyltransferase"/>
    <property type="match status" value="1"/>
</dbReference>
<sequence length="167" mass="19056">MSGCGNNDFIVRKAKKEDASKILELIKELAVFEKCPDSVKISAKQLEEDGFGEAPAYGCFVAENLSGNIIGFALYFPRYSTWYGKTLFLEDLYIKADYRKNGIGKQLVKEIAKVAKEKSLRRIDFNVLKWNPAKQFYKKLGAVNASENEDFEIYHFYEDAIKSLVQI</sequence>
<comment type="similarity">
    <text evidence="1">Belongs to the acetyltransferase family.</text>
</comment>
<dbReference type="Proteomes" id="UP000192223">
    <property type="component" value="Unplaced"/>
</dbReference>
<dbReference type="KEGG" id="apln:108733722"/>
<dbReference type="FunCoup" id="A0A1W4W939">
    <property type="interactions" value="159"/>
</dbReference>
<organism evidence="5 6">
    <name type="scientific">Agrilus planipennis</name>
    <name type="common">Emerald ash borer</name>
    <name type="synonym">Agrilus marcopoli</name>
    <dbReference type="NCBI Taxonomy" id="224129"/>
    <lineage>
        <taxon>Eukaryota</taxon>
        <taxon>Metazoa</taxon>
        <taxon>Ecdysozoa</taxon>
        <taxon>Arthropoda</taxon>
        <taxon>Hexapoda</taxon>
        <taxon>Insecta</taxon>
        <taxon>Pterygota</taxon>
        <taxon>Neoptera</taxon>
        <taxon>Endopterygota</taxon>
        <taxon>Coleoptera</taxon>
        <taxon>Polyphaga</taxon>
        <taxon>Elateriformia</taxon>
        <taxon>Buprestoidea</taxon>
        <taxon>Buprestidae</taxon>
        <taxon>Agrilinae</taxon>
        <taxon>Agrilus</taxon>
    </lineage>
</organism>
<name>A0A1W4W939_AGRPL</name>
<dbReference type="STRING" id="224129.A0A1W4W939"/>
<keyword evidence="3" id="KW-0012">Acyltransferase</keyword>
<dbReference type="GeneID" id="108733722"/>
<accession>A0A1W4W939</accession>